<gene>
    <name evidence="2" type="ORF">E2C01_060259</name>
</gene>
<keyword evidence="3" id="KW-1185">Reference proteome</keyword>
<feature type="compositionally biased region" description="Low complexity" evidence="1">
    <location>
        <begin position="1"/>
        <end position="13"/>
    </location>
</feature>
<dbReference type="Proteomes" id="UP000324222">
    <property type="component" value="Unassembled WGS sequence"/>
</dbReference>
<feature type="region of interest" description="Disordered" evidence="1">
    <location>
        <begin position="83"/>
        <end position="107"/>
    </location>
</feature>
<feature type="region of interest" description="Disordered" evidence="1">
    <location>
        <begin position="1"/>
        <end position="25"/>
    </location>
</feature>
<evidence type="ECO:0000313" key="3">
    <source>
        <dbReference type="Proteomes" id="UP000324222"/>
    </source>
</evidence>
<organism evidence="2 3">
    <name type="scientific">Portunus trituberculatus</name>
    <name type="common">Swimming crab</name>
    <name type="synonym">Neptunus trituberculatus</name>
    <dbReference type="NCBI Taxonomy" id="210409"/>
    <lineage>
        <taxon>Eukaryota</taxon>
        <taxon>Metazoa</taxon>
        <taxon>Ecdysozoa</taxon>
        <taxon>Arthropoda</taxon>
        <taxon>Crustacea</taxon>
        <taxon>Multicrustacea</taxon>
        <taxon>Malacostraca</taxon>
        <taxon>Eumalacostraca</taxon>
        <taxon>Eucarida</taxon>
        <taxon>Decapoda</taxon>
        <taxon>Pleocyemata</taxon>
        <taxon>Brachyura</taxon>
        <taxon>Eubrachyura</taxon>
        <taxon>Portunoidea</taxon>
        <taxon>Portunidae</taxon>
        <taxon>Portuninae</taxon>
        <taxon>Portunus</taxon>
    </lineage>
</organism>
<dbReference type="EMBL" id="VSRR010024307">
    <property type="protein sequence ID" value="MPC66115.1"/>
    <property type="molecule type" value="Genomic_DNA"/>
</dbReference>
<comment type="caution">
    <text evidence="2">The sequence shown here is derived from an EMBL/GenBank/DDBJ whole genome shotgun (WGS) entry which is preliminary data.</text>
</comment>
<accession>A0A5B7H8T1</accession>
<reference evidence="2 3" key="1">
    <citation type="submission" date="2019-05" db="EMBL/GenBank/DDBJ databases">
        <title>Another draft genome of Portunus trituberculatus and its Hox gene families provides insights of decapod evolution.</title>
        <authorList>
            <person name="Jeong J.-H."/>
            <person name="Song I."/>
            <person name="Kim S."/>
            <person name="Choi T."/>
            <person name="Kim D."/>
            <person name="Ryu S."/>
            <person name="Kim W."/>
        </authorList>
    </citation>
    <scope>NUCLEOTIDE SEQUENCE [LARGE SCALE GENOMIC DNA]</scope>
    <source>
        <tissue evidence="2">Muscle</tissue>
    </source>
</reference>
<name>A0A5B7H8T1_PORTR</name>
<sequence length="107" mass="11790">MSSLSRLATASSSPAIEEPRVSRRNAHASPCKYHFSHWTCKFPKRVPSVTRAQCKEANTSPSPLCSSRFNAVMKLRRVSVFRASQRSSSHSGAHPFLTPAPGIHTKL</sequence>
<evidence type="ECO:0000256" key="1">
    <source>
        <dbReference type="SAM" id="MobiDB-lite"/>
    </source>
</evidence>
<dbReference type="AlphaFoldDB" id="A0A5B7H8T1"/>
<evidence type="ECO:0000313" key="2">
    <source>
        <dbReference type="EMBL" id="MPC66115.1"/>
    </source>
</evidence>
<protein>
    <submittedName>
        <fullName evidence="2">Uncharacterized protein</fullName>
    </submittedName>
</protein>
<proteinExistence type="predicted"/>